<dbReference type="SMART" id="SM00382">
    <property type="entry name" value="AAA"/>
    <property type="match status" value="1"/>
</dbReference>
<comment type="catalytic activity">
    <reaction evidence="11">
        <text>ATP + H2O = ADP + phosphate + H(+)</text>
        <dbReference type="Rhea" id="RHEA:13065"/>
        <dbReference type="ChEBI" id="CHEBI:15377"/>
        <dbReference type="ChEBI" id="CHEBI:15378"/>
        <dbReference type="ChEBI" id="CHEBI:30616"/>
        <dbReference type="ChEBI" id="CHEBI:43474"/>
        <dbReference type="ChEBI" id="CHEBI:456216"/>
    </reaction>
    <physiologicalReaction direction="left-to-right" evidence="11">
        <dbReference type="Rhea" id="RHEA:13066"/>
    </physiologicalReaction>
</comment>
<evidence type="ECO:0000259" key="15">
    <source>
        <dbReference type="SMART" id="SM00382"/>
    </source>
</evidence>
<evidence type="ECO:0000256" key="10">
    <source>
        <dbReference type="ARBA" id="ARBA00023136"/>
    </source>
</evidence>
<dbReference type="GO" id="GO:0005743">
    <property type="term" value="C:mitochondrial inner membrane"/>
    <property type="evidence" value="ECO:0007669"/>
    <property type="project" value="UniProtKB-SubCell"/>
</dbReference>
<feature type="domain" description="AAA+ ATPase" evidence="15">
    <location>
        <begin position="285"/>
        <end position="438"/>
    </location>
</feature>
<organism evidence="17 18">
    <name type="scientific">Lomentospora prolificans</name>
    <dbReference type="NCBI Taxonomy" id="41688"/>
    <lineage>
        <taxon>Eukaryota</taxon>
        <taxon>Fungi</taxon>
        <taxon>Dikarya</taxon>
        <taxon>Ascomycota</taxon>
        <taxon>Pezizomycotina</taxon>
        <taxon>Sordariomycetes</taxon>
        <taxon>Hypocreomycetidae</taxon>
        <taxon>Microascales</taxon>
        <taxon>Microascaceae</taxon>
        <taxon>Lomentospora</taxon>
    </lineage>
</organism>
<dbReference type="Pfam" id="PF08740">
    <property type="entry name" value="BCS1_N"/>
    <property type="match status" value="1"/>
</dbReference>
<keyword evidence="7 12" id="KW-0067">ATP-binding</keyword>
<feature type="compositionally biased region" description="Basic and acidic residues" evidence="13">
    <location>
        <begin position="552"/>
        <end position="563"/>
    </location>
</feature>
<keyword evidence="9" id="KW-0496">Mitochondrion</keyword>
<comment type="caution">
    <text evidence="17">The sequence shown here is derived from an EMBL/GenBank/DDBJ whole genome shotgun (WGS) entry which is preliminary data.</text>
</comment>
<evidence type="ECO:0000256" key="2">
    <source>
        <dbReference type="ARBA" id="ARBA00007448"/>
    </source>
</evidence>
<dbReference type="Proteomes" id="UP000233524">
    <property type="component" value="Unassembled WGS sequence"/>
</dbReference>
<dbReference type="Gene3D" id="3.40.50.300">
    <property type="entry name" value="P-loop containing nucleotide triphosphate hydrolases"/>
    <property type="match status" value="1"/>
</dbReference>
<dbReference type="InterPro" id="IPR003959">
    <property type="entry name" value="ATPase_AAA_core"/>
</dbReference>
<evidence type="ECO:0000259" key="16">
    <source>
        <dbReference type="SMART" id="SM01024"/>
    </source>
</evidence>
<evidence type="ECO:0000256" key="4">
    <source>
        <dbReference type="ARBA" id="ARBA00022741"/>
    </source>
</evidence>
<keyword evidence="8 14" id="KW-1133">Transmembrane helix</keyword>
<gene>
    <name evidence="17" type="ORF">jhhlp_000201</name>
</gene>
<dbReference type="InParanoid" id="A0A2N3NKE8"/>
<evidence type="ECO:0000256" key="3">
    <source>
        <dbReference type="ARBA" id="ARBA00022692"/>
    </source>
</evidence>
<dbReference type="OrthoDB" id="10251412at2759"/>
<dbReference type="PROSITE" id="PS00674">
    <property type="entry name" value="AAA"/>
    <property type="match status" value="1"/>
</dbReference>
<evidence type="ECO:0000256" key="12">
    <source>
        <dbReference type="RuleBase" id="RU003651"/>
    </source>
</evidence>
<dbReference type="AlphaFoldDB" id="A0A2N3NKE8"/>
<sequence>MASLLSFFEQAKPVHGGQPPVAQLALLDLLFPGFSSMSDVISKYLGLNLNIYIPALIFLGGLVFAWNYISDYIWQLVKTHMMSSVEIRIDDEIYNIVMAWVAAQNFSKASRRFVVNTNLSSRSWFIWRWSDNDSDEDDDGENVSLEKQKKTLSYTPSFGSHAFWYRGRLLFFRRTQHRDQLSFLPPAREEISIACFGRSPWILKELLVEAKLAYVKKDSRKTLIYRGTFKGVPAEPTWERNMSRDIRPLSTVILNADTKKKLLDDISDYLNPATRRWYANRGIPYRRGYLLYGPPGTGKSSLSLALAGHYNLRIYIVSLNSFHSNEENLTTLFAELPRRCVVLLEDIDTAGLTNTRAELAPPSPPTGKEMVATAGSENSNPSALPGRLSLSGLLNILDGVASQEGRILIMTTNHIEKLDKALIRPGRVDMSIEFSWADREISASIFRAIYTTLEADGNEELRSTTDQTPGELITEKAAANASVAKLAEKFAIQIPEHEFSPAEIQGFLLKHKVSPENAVREVGEWIKSMRREKKGKVAEERQEQDGVGESKPSAERRRPDSDSHSNSSEDGIDFCSKTESSISEPGTPIEGKPPSTAQK</sequence>
<dbReference type="InterPro" id="IPR014851">
    <property type="entry name" value="BCS1_N"/>
</dbReference>
<proteinExistence type="inferred from homology"/>
<dbReference type="InterPro" id="IPR050747">
    <property type="entry name" value="Mitochondrial_chaperone_BCS1"/>
</dbReference>
<evidence type="ECO:0000256" key="5">
    <source>
        <dbReference type="ARBA" id="ARBA00022792"/>
    </source>
</evidence>
<evidence type="ECO:0000256" key="14">
    <source>
        <dbReference type="SAM" id="Phobius"/>
    </source>
</evidence>
<dbReference type="PANTHER" id="PTHR23070">
    <property type="entry name" value="BCS1 AAA-TYPE ATPASE"/>
    <property type="match status" value="1"/>
</dbReference>
<dbReference type="InterPro" id="IPR003960">
    <property type="entry name" value="ATPase_AAA_CS"/>
</dbReference>
<evidence type="ECO:0000256" key="13">
    <source>
        <dbReference type="SAM" id="MobiDB-lite"/>
    </source>
</evidence>
<dbReference type="InterPro" id="IPR003593">
    <property type="entry name" value="AAA+_ATPase"/>
</dbReference>
<dbReference type="SMART" id="SM01024">
    <property type="entry name" value="BCS1_N"/>
    <property type="match status" value="1"/>
</dbReference>
<reference evidence="17 18" key="1">
    <citation type="journal article" date="2017" name="G3 (Bethesda)">
        <title>First Draft Genome Sequence of the Pathogenic Fungus Lomentospora prolificans (Formerly Scedosporium prolificans).</title>
        <authorList>
            <person name="Luo R."/>
            <person name="Zimin A."/>
            <person name="Workman R."/>
            <person name="Fan Y."/>
            <person name="Pertea G."/>
            <person name="Grossman N."/>
            <person name="Wear M.P."/>
            <person name="Jia B."/>
            <person name="Miller H."/>
            <person name="Casadevall A."/>
            <person name="Timp W."/>
            <person name="Zhang S.X."/>
            <person name="Salzberg S.L."/>
        </authorList>
    </citation>
    <scope>NUCLEOTIDE SEQUENCE [LARGE SCALE GENOMIC DNA]</scope>
    <source>
        <strain evidence="17 18">JHH-5317</strain>
    </source>
</reference>
<dbReference type="GO" id="GO:0016887">
    <property type="term" value="F:ATP hydrolysis activity"/>
    <property type="evidence" value="ECO:0007669"/>
    <property type="project" value="InterPro"/>
</dbReference>
<dbReference type="Pfam" id="PF25426">
    <property type="entry name" value="AAA_lid_BCS1"/>
    <property type="match status" value="1"/>
</dbReference>
<name>A0A2N3NKE8_9PEZI</name>
<evidence type="ECO:0000256" key="8">
    <source>
        <dbReference type="ARBA" id="ARBA00022989"/>
    </source>
</evidence>
<evidence type="ECO:0000256" key="7">
    <source>
        <dbReference type="ARBA" id="ARBA00022840"/>
    </source>
</evidence>
<dbReference type="InterPro" id="IPR027417">
    <property type="entry name" value="P-loop_NTPase"/>
</dbReference>
<keyword evidence="18" id="KW-1185">Reference proteome</keyword>
<protein>
    <recommendedName>
        <fullName evidence="19">AAA+ ATPase domain-containing protein</fullName>
    </recommendedName>
</protein>
<evidence type="ECO:0000313" key="17">
    <source>
        <dbReference type="EMBL" id="PKS12861.1"/>
    </source>
</evidence>
<evidence type="ECO:0000256" key="1">
    <source>
        <dbReference type="ARBA" id="ARBA00004434"/>
    </source>
</evidence>
<keyword evidence="4 12" id="KW-0547">Nucleotide-binding</keyword>
<dbReference type="Pfam" id="PF00004">
    <property type="entry name" value="AAA"/>
    <property type="match status" value="1"/>
</dbReference>
<evidence type="ECO:0000256" key="9">
    <source>
        <dbReference type="ARBA" id="ARBA00023128"/>
    </source>
</evidence>
<dbReference type="SUPFAM" id="SSF52540">
    <property type="entry name" value="P-loop containing nucleoside triphosphate hydrolases"/>
    <property type="match status" value="1"/>
</dbReference>
<comment type="similarity">
    <text evidence="2">Belongs to the AAA ATPase family. BCS1 subfamily.</text>
</comment>
<evidence type="ECO:0000313" key="18">
    <source>
        <dbReference type="Proteomes" id="UP000233524"/>
    </source>
</evidence>
<keyword evidence="5" id="KW-0999">Mitochondrion inner membrane</keyword>
<feature type="domain" description="BCS1 N-terminal" evidence="16">
    <location>
        <begin position="57"/>
        <end position="252"/>
    </location>
</feature>
<dbReference type="EMBL" id="NLAX01000002">
    <property type="protein sequence ID" value="PKS12861.1"/>
    <property type="molecule type" value="Genomic_DNA"/>
</dbReference>
<comment type="subcellular location">
    <subcellularLocation>
        <location evidence="1">Mitochondrion inner membrane</location>
        <topology evidence="1">Single-pass membrane protein</topology>
    </subcellularLocation>
</comment>
<dbReference type="InterPro" id="IPR057495">
    <property type="entry name" value="AAA_lid_BCS1"/>
</dbReference>
<keyword evidence="10 14" id="KW-0472">Membrane</keyword>
<evidence type="ECO:0000256" key="6">
    <source>
        <dbReference type="ARBA" id="ARBA00022801"/>
    </source>
</evidence>
<dbReference type="GO" id="GO:0005524">
    <property type="term" value="F:ATP binding"/>
    <property type="evidence" value="ECO:0007669"/>
    <property type="project" value="UniProtKB-KW"/>
</dbReference>
<feature type="region of interest" description="Disordered" evidence="13">
    <location>
        <begin position="530"/>
        <end position="599"/>
    </location>
</feature>
<dbReference type="VEuPathDB" id="FungiDB:jhhlp_000201"/>
<evidence type="ECO:0000256" key="11">
    <source>
        <dbReference type="ARBA" id="ARBA00048778"/>
    </source>
</evidence>
<keyword evidence="6" id="KW-0378">Hydrolase</keyword>
<feature type="compositionally biased region" description="Basic and acidic residues" evidence="13">
    <location>
        <begin position="530"/>
        <end position="544"/>
    </location>
</feature>
<feature type="region of interest" description="Disordered" evidence="13">
    <location>
        <begin position="355"/>
        <end position="382"/>
    </location>
</feature>
<evidence type="ECO:0008006" key="19">
    <source>
        <dbReference type="Google" id="ProtNLM"/>
    </source>
</evidence>
<keyword evidence="3 14" id="KW-0812">Transmembrane</keyword>
<dbReference type="STRING" id="41688.A0A2N3NKE8"/>
<feature type="transmembrane region" description="Helical" evidence="14">
    <location>
        <begin position="49"/>
        <end position="69"/>
    </location>
</feature>
<accession>A0A2N3NKE8</accession>